<dbReference type="PANTHER" id="PTHR36302">
    <property type="entry name" value="BLR7088 PROTEIN"/>
    <property type="match status" value="1"/>
</dbReference>
<name>A0A510X6U5_9GAMM</name>
<dbReference type="InterPro" id="IPR007410">
    <property type="entry name" value="LpqE-like"/>
</dbReference>
<dbReference type="Gene3D" id="2.60.40.1890">
    <property type="entry name" value="PCu(A)C copper chaperone"/>
    <property type="match status" value="1"/>
</dbReference>
<sequence length="166" mass="17515">MPALSLRLGLAAGLAATVLAALPPSALAHEAHHGDLRVTHPFATPTPPGAPNGAAYLDIGVEGEQPARLIGASSPVSEVVELHDMTMAEDRMVMRQLEAFEIAPGETLTMRPGGGKHLMLINLEAPLAVGQRFPLTLEFAERDSIEVEVWVEEASVGSEAADAHHH</sequence>
<evidence type="ECO:0000313" key="3">
    <source>
        <dbReference type="Proteomes" id="UP000321275"/>
    </source>
</evidence>
<feature type="signal peptide" evidence="1">
    <location>
        <begin position="1"/>
        <end position="28"/>
    </location>
</feature>
<gene>
    <name evidence="2" type="ORF">HPA02_04480</name>
</gene>
<evidence type="ECO:0008006" key="4">
    <source>
        <dbReference type="Google" id="ProtNLM"/>
    </source>
</evidence>
<protein>
    <recommendedName>
        <fullName evidence="4">Copper chaperone PCu(A)C</fullName>
    </recommendedName>
</protein>
<feature type="chain" id="PRO_5021777820" description="Copper chaperone PCu(A)C" evidence="1">
    <location>
        <begin position="29"/>
        <end position="166"/>
    </location>
</feature>
<accession>A0A510X6U5</accession>
<dbReference type="Pfam" id="PF04314">
    <property type="entry name" value="PCuAC"/>
    <property type="match status" value="1"/>
</dbReference>
<dbReference type="SUPFAM" id="SSF110087">
    <property type="entry name" value="DR1885-like metal-binding protein"/>
    <property type="match status" value="1"/>
</dbReference>
<reference evidence="2 3" key="1">
    <citation type="submission" date="2019-07" db="EMBL/GenBank/DDBJ databases">
        <title>Whole genome shotgun sequence of Halomonas pacifica NBRC 102220.</title>
        <authorList>
            <person name="Hosoyama A."/>
            <person name="Uohara A."/>
            <person name="Ohji S."/>
            <person name="Ichikawa N."/>
        </authorList>
    </citation>
    <scope>NUCLEOTIDE SEQUENCE [LARGE SCALE GENOMIC DNA]</scope>
    <source>
        <strain evidence="2 3">NBRC 102220</strain>
    </source>
</reference>
<evidence type="ECO:0000256" key="1">
    <source>
        <dbReference type="SAM" id="SignalP"/>
    </source>
</evidence>
<proteinExistence type="predicted"/>
<dbReference type="InterPro" id="IPR036182">
    <property type="entry name" value="PCuAC_sf"/>
</dbReference>
<evidence type="ECO:0000313" key="2">
    <source>
        <dbReference type="EMBL" id="GEK46165.1"/>
    </source>
</evidence>
<comment type="caution">
    <text evidence="2">The sequence shown here is derived from an EMBL/GenBank/DDBJ whole genome shotgun (WGS) entry which is preliminary data.</text>
</comment>
<organism evidence="2 3">
    <name type="scientific">Bisbaumannia pacifica</name>
    <dbReference type="NCBI Taxonomy" id="77098"/>
    <lineage>
        <taxon>Bacteria</taxon>
        <taxon>Pseudomonadati</taxon>
        <taxon>Pseudomonadota</taxon>
        <taxon>Gammaproteobacteria</taxon>
        <taxon>Oceanospirillales</taxon>
        <taxon>Halomonadaceae</taxon>
        <taxon>Bisbaumannia</taxon>
    </lineage>
</organism>
<dbReference type="EMBL" id="BJUK01000004">
    <property type="protein sequence ID" value="GEK46165.1"/>
    <property type="molecule type" value="Genomic_DNA"/>
</dbReference>
<dbReference type="RefSeq" id="WP_146801454.1">
    <property type="nucleotide sequence ID" value="NZ_BJUK01000004.1"/>
</dbReference>
<dbReference type="PANTHER" id="PTHR36302:SF1">
    <property type="entry name" value="COPPER CHAPERONE PCU(A)C"/>
    <property type="match status" value="1"/>
</dbReference>
<dbReference type="AlphaFoldDB" id="A0A510X6U5"/>
<dbReference type="Proteomes" id="UP000321275">
    <property type="component" value="Unassembled WGS sequence"/>
</dbReference>
<keyword evidence="3" id="KW-1185">Reference proteome</keyword>
<dbReference type="OrthoDB" id="9796962at2"/>
<dbReference type="InterPro" id="IPR058248">
    <property type="entry name" value="Lxx211020-like"/>
</dbReference>
<keyword evidence="1" id="KW-0732">Signal</keyword>